<protein>
    <submittedName>
        <fullName evidence="7">UDP-3-O-(3-hydroxymyristoyl)glucosamine N-acyltransferase</fullName>
        <ecNumber evidence="7">2.3.1.191</ecNumber>
    </submittedName>
</protein>
<keyword evidence="8" id="KW-1185">Reference proteome</keyword>
<dbReference type="PANTHER" id="PTHR43378">
    <property type="entry name" value="UDP-3-O-ACYLGLUCOSAMINE N-ACYLTRANSFERASE"/>
    <property type="match status" value="1"/>
</dbReference>
<dbReference type="RefSeq" id="WP_271092120.1">
    <property type="nucleotide sequence ID" value="NZ_JAPJZH010000020.1"/>
</dbReference>
<dbReference type="Proteomes" id="UP001148313">
    <property type="component" value="Unassembled WGS sequence"/>
</dbReference>
<keyword evidence="5" id="KW-0443">Lipid metabolism</keyword>
<dbReference type="InterPro" id="IPR007691">
    <property type="entry name" value="LpxD"/>
</dbReference>
<keyword evidence="2" id="KW-0441">Lipid A biosynthesis</keyword>
<dbReference type="PROSITE" id="PS00101">
    <property type="entry name" value="HEXAPEP_TRANSFERASES"/>
    <property type="match status" value="1"/>
</dbReference>
<evidence type="ECO:0000256" key="6">
    <source>
        <dbReference type="ARBA" id="ARBA00023315"/>
    </source>
</evidence>
<sequence length="355" mass="36391">MSLLKAHEIAETLSGEVDGDPDLEIERAVQPDLADGRNDLAVALMPDFLAGLATTKAAAALIPAGVTGIEIAAATVIRVPADRRTLPVLSALLRRRPSVDEGVHPSSFIGSNVTLGKGVRIGPLCVIGDGAVIGEDTIIVSQATVSKQAEIGTGCFINSGVRIGIGVKIGARAVIHPNAVLGADGFSFHPVDPGNVEAARKTGSVSDKEDRDSTLLKNESLGSVIVGDDVEIGASTAIDSGTLKPTTVGRGTKIDDLVMIGHNVQIGEDCILCAQVGIAGSTIVGDRVTLGGQAGVGDNLTIGDDAIIGATAAVGTPIPQGGIFHGTPAVPRKQAVRDLQNIRRLDRLLKKMESK</sequence>
<dbReference type="Pfam" id="PF14602">
    <property type="entry name" value="Hexapep_2"/>
    <property type="match status" value="2"/>
</dbReference>
<dbReference type="EC" id="2.3.1.191" evidence="7"/>
<comment type="caution">
    <text evidence="7">The sequence shown here is derived from an EMBL/GenBank/DDBJ whole genome shotgun (WGS) entry which is preliminary data.</text>
</comment>
<dbReference type="NCBIfam" id="NF002060">
    <property type="entry name" value="PRK00892.1"/>
    <property type="match status" value="1"/>
</dbReference>
<dbReference type="InterPro" id="IPR018357">
    <property type="entry name" value="Hexapep_transf_CS"/>
</dbReference>
<dbReference type="Gene3D" id="3.40.1390.10">
    <property type="entry name" value="MurE/MurF, N-terminal domain"/>
    <property type="match status" value="1"/>
</dbReference>
<accession>A0ABT4VU75</accession>
<name>A0ABT4VU75_9HYPH</name>
<evidence type="ECO:0000256" key="5">
    <source>
        <dbReference type="ARBA" id="ARBA00023098"/>
    </source>
</evidence>
<reference evidence="7" key="1">
    <citation type="submission" date="2022-11" db="EMBL/GenBank/DDBJ databases">
        <title>Hoeflea poritis sp. nov., isolated from scleractinian coral Porites lutea.</title>
        <authorList>
            <person name="Zhang G."/>
            <person name="Wei Q."/>
            <person name="Cai L."/>
        </authorList>
    </citation>
    <scope>NUCLEOTIDE SEQUENCE</scope>
    <source>
        <strain evidence="7">E7-10</strain>
    </source>
</reference>
<evidence type="ECO:0000256" key="2">
    <source>
        <dbReference type="ARBA" id="ARBA00022556"/>
    </source>
</evidence>
<dbReference type="Pfam" id="PF00132">
    <property type="entry name" value="Hexapep"/>
    <property type="match status" value="2"/>
</dbReference>
<evidence type="ECO:0000256" key="4">
    <source>
        <dbReference type="ARBA" id="ARBA00022737"/>
    </source>
</evidence>
<dbReference type="InterPro" id="IPR001451">
    <property type="entry name" value="Hexapep"/>
</dbReference>
<dbReference type="SUPFAM" id="SSF51161">
    <property type="entry name" value="Trimeric LpxA-like enzymes"/>
    <property type="match status" value="1"/>
</dbReference>
<dbReference type="GO" id="GO:0103118">
    <property type="term" value="F:UDP-3-O-[(3R)-3-hydroxyacyl]-glucosamine N-acyltransferase activity"/>
    <property type="evidence" value="ECO:0007669"/>
    <property type="project" value="UniProtKB-EC"/>
</dbReference>
<keyword evidence="6 7" id="KW-0012">Acyltransferase</keyword>
<gene>
    <name evidence="7" type="ORF">OOZ53_23110</name>
</gene>
<evidence type="ECO:0000256" key="3">
    <source>
        <dbReference type="ARBA" id="ARBA00022679"/>
    </source>
</evidence>
<dbReference type="PANTHER" id="PTHR43378:SF2">
    <property type="entry name" value="UDP-3-O-ACYLGLUCOSAMINE N-ACYLTRANSFERASE 1, MITOCHONDRIAL-RELATED"/>
    <property type="match status" value="1"/>
</dbReference>
<evidence type="ECO:0000313" key="8">
    <source>
        <dbReference type="Proteomes" id="UP001148313"/>
    </source>
</evidence>
<proteinExistence type="predicted"/>
<keyword evidence="1" id="KW-0444">Lipid biosynthesis</keyword>
<evidence type="ECO:0000313" key="7">
    <source>
        <dbReference type="EMBL" id="MDA4848266.1"/>
    </source>
</evidence>
<keyword evidence="4" id="KW-0677">Repeat</keyword>
<dbReference type="InterPro" id="IPR011004">
    <property type="entry name" value="Trimer_LpxA-like_sf"/>
</dbReference>
<dbReference type="Gene3D" id="2.160.10.10">
    <property type="entry name" value="Hexapeptide repeat proteins"/>
    <property type="match status" value="1"/>
</dbReference>
<evidence type="ECO:0000256" key="1">
    <source>
        <dbReference type="ARBA" id="ARBA00022516"/>
    </source>
</evidence>
<keyword evidence="3 7" id="KW-0808">Transferase</keyword>
<dbReference type="CDD" id="cd03352">
    <property type="entry name" value="LbH_LpxD"/>
    <property type="match status" value="1"/>
</dbReference>
<dbReference type="EMBL" id="JAPJZH010000020">
    <property type="protein sequence ID" value="MDA4848266.1"/>
    <property type="molecule type" value="Genomic_DNA"/>
</dbReference>
<organism evidence="7 8">
    <name type="scientific">Hoeflea poritis</name>
    <dbReference type="NCBI Taxonomy" id="2993659"/>
    <lineage>
        <taxon>Bacteria</taxon>
        <taxon>Pseudomonadati</taxon>
        <taxon>Pseudomonadota</taxon>
        <taxon>Alphaproteobacteria</taxon>
        <taxon>Hyphomicrobiales</taxon>
        <taxon>Rhizobiaceae</taxon>
        <taxon>Hoeflea</taxon>
    </lineage>
</organism>